<dbReference type="AlphaFoldDB" id="A0A6N2AJN0"/>
<name>A0A6N2AJN0_SOLCI</name>
<feature type="non-terminal residue" evidence="3">
    <location>
        <position position="227"/>
    </location>
</feature>
<dbReference type="PANTHER" id="PTHR46336:SF18">
    <property type="entry name" value="BTB_POZ DOMAIN-CONTAINING PROTEIN POB1-LIKE"/>
    <property type="match status" value="1"/>
</dbReference>
<dbReference type="Gene3D" id="1.25.40.420">
    <property type="match status" value="1"/>
</dbReference>
<gene>
    <name evidence="3" type="ORF">EJD97_005081</name>
</gene>
<dbReference type="GO" id="GO:0010114">
    <property type="term" value="P:response to red light"/>
    <property type="evidence" value="ECO:0007669"/>
    <property type="project" value="TreeGrafter"/>
</dbReference>
<dbReference type="InterPro" id="IPR011705">
    <property type="entry name" value="BACK"/>
</dbReference>
<evidence type="ECO:0000256" key="1">
    <source>
        <dbReference type="ARBA" id="ARBA00002668"/>
    </source>
</evidence>
<dbReference type="InterPro" id="IPR045890">
    <property type="entry name" value="POB1-like"/>
</dbReference>
<proteinExistence type="predicted"/>
<evidence type="ECO:0000259" key="2">
    <source>
        <dbReference type="Pfam" id="PF07707"/>
    </source>
</evidence>
<dbReference type="Pfam" id="PF07707">
    <property type="entry name" value="BACK"/>
    <property type="match status" value="1"/>
</dbReference>
<evidence type="ECO:0000313" key="3">
    <source>
        <dbReference type="EMBL" id="TMW82742.1"/>
    </source>
</evidence>
<accession>A0A6N2AJN0</accession>
<comment type="function">
    <text evidence="1">May act as a substrate-specific adapter of an E3 ubiquitin-protein ligase complex (CUL3-RBX1-BTB) which mediates the ubiquitination and subsequent proteasomal degradation of target proteins.</text>
</comment>
<protein>
    <recommendedName>
        <fullName evidence="2">BACK domain-containing protein</fullName>
    </recommendedName>
</protein>
<dbReference type="GO" id="GO:0005634">
    <property type="term" value="C:nucleus"/>
    <property type="evidence" value="ECO:0007669"/>
    <property type="project" value="TreeGrafter"/>
</dbReference>
<comment type="caution">
    <text evidence="3">The sequence shown here is derived from an EMBL/GenBank/DDBJ whole genome shotgun (WGS) entry which is preliminary data.</text>
</comment>
<reference evidence="3" key="1">
    <citation type="submission" date="2019-05" db="EMBL/GenBank/DDBJ databases">
        <title>The de novo reference genome and transcriptome assemblies of the wild tomato species Solanum chilense.</title>
        <authorList>
            <person name="Stam R."/>
            <person name="Nosenko T."/>
            <person name="Hoerger A.C."/>
            <person name="Stephan W."/>
            <person name="Seidel M.A."/>
            <person name="Kuhn J.M.M."/>
            <person name="Haberer G."/>
            <person name="Tellier A."/>
        </authorList>
    </citation>
    <scope>NUCLEOTIDE SEQUENCE</scope>
    <source>
        <tissue evidence="3">Mature leaves</tissue>
    </source>
</reference>
<organism evidence="3">
    <name type="scientific">Solanum chilense</name>
    <name type="common">Tomato</name>
    <name type="synonym">Lycopersicon chilense</name>
    <dbReference type="NCBI Taxonomy" id="4083"/>
    <lineage>
        <taxon>Eukaryota</taxon>
        <taxon>Viridiplantae</taxon>
        <taxon>Streptophyta</taxon>
        <taxon>Embryophyta</taxon>
        <taxon>Tracheophyta</taxon>
        <taxon>Spermatophyta</taxon>
        <taxon>Magnoliopsida</taxon>
        <taxon>eudicotyledons</taxon>
        <taxon>Gunneridae</taxon>
        <taxon>Pentapetalae</taxon>
        <taxon>asterids</taxon>
        <taxon>lamiids</taxon>
        <taxon>Solanales</taxon>
        <taxon>Solanaceae</taxon>
        <taxon>Solanoideae</taxon>
        <taxon>Solaneae</taxon>
        <taxon>Solanum</taxon>
        <taxon>Solanum subgen. Lycopersicon</taxon>
    </lineage>
</organism>
<feature type="domain" description="BACK" evidence="2">
    <location>
        <begin position="15"/>
        <end position="69"/>
    </location>
</feature>
<sequence>MICIFSYHSFTFRFENEALSLPLSGIKVVLSSDLLQIASEDAVYDFALKWARMHYPKFEDRRQLKEIMTCNDFGSELASKFVFEALYYKAEEPYQQRAMAAKLGNALGHRYVERAYKLRPVKALEFEAPHQHSVVYLDLKREECAILFPEGKLCSQVFHLGRQELFLSAHCNREQSEPIALDYEFSVRLRPDNEFLSMYKGSHTLNNGIVVGCRNLCDISWTPFLNE</sequence>
<dbReference type="PANTHER" id="PTHR46336">
    <property type="entry name" value="OS02G0260700 PROTEIN"/>
    <property type="match status" value="1"/>
</dbReference>
<dbReference type="EMBL" id="RXGB01017460">
    <property type="protein sequence ID" value="TMW82742.1"/>
    <property type="molecule type" value="Genomic_DNA"/>
</dbReference>